<feature type="transmembrane region" description="Helical" evidence="1">
    <location>
        <begin position="51"/>
        <end position="70"/>
    </location>
</feature>
<keyword evidence="1" id="KW-1133">Transmembrane helix</keyword>
<comment type="caution">
    <text evidence="2">The sequence shown here is derived from an EMBL/GenBank/DDBJ whole genome shotgun (WGS) entry which is preliminary data.</text>
</comment>
<dbReference type="Proteomes" id="UP000014140">
    <property type="component" value="Unassembled WGS sequence"/>
</dbReference>
<keyword evidence="1" id="KW-0812">Transmembrane</keyword>
<name>S0GKB6_9BACT</name>
<reference evidence="2 3" key="1">
    <citation type="submission" date="2013-04" db="EMBL/GenBank/DDBJ databases">
        <title>The Genome Sequence of Parabacteroides goldsteinii dnLKV18.</title>
        <authorList>
            <consortium name="The Broad Institute Genomics Platform"/>
            <consortium name="The Broad Institute Genome Sequencing Center for Infectious Disease"/>
            <person name="Earl A."/>
            <person name="Xavier R."/>
            <person name="Kuhn K."/>
            <person name="Stappenbeck T."/>
            <person name="Walker B."/>
            <person name="Young S."/>
            <person name="Zeng Q."/>
            <person name="Gargeya S."/>
            <person name="Fitzgerald M."/>
            <person name="Haas B."/>
            <person name="Abouelleil A."/>
            <person name="Allen A.W."/>
            <person name="Alvarado L."/>
            <person name="Arachchi H.M."/>
            <person name="Berlin A.M."/>
            <person name="Chapman S.B."/>
            <person name="Gainer-Dewar J."/>
            <person name="Goldberg J."/>
            <person name="Griggs A."/>
            <person name="Gujja S."/>
            <person name="Hansen M."/>
            <person name="Howarth C."/>
            <person name="Imamovic A."/>
            <person name="Ireland A."/>
            <person name="Larimer J."/>
            <person name="McCowan C."/>
            <person name="Murphy C."/>
            <person name="Pearson M."/>
            <person name="Poon T.W."/>
            <person name="Priest M."/>
            <person name="Roberts A."/>
            <person name="Saif S."/>
            <person name="Shea T."/>
            <person name="Sisk P."/>
            <person name="Sykes S."/>
            <person name="Wortman J."/>
            <person name="Nusbaum C."/>
            <person name="Birren B."/>
        </authorList>
    </citation>
    <scope>NUCLEOTIDE SEQUENCE [LARGE SCALE GENOMIC DNA]</scope>
    <source>
        <strain evidence="3">dnLKV18</strain>
    </source>
</reference>
<feature type="transmembrane region" description="Helical" evidence="1">
    <location>
        <begin position="20"/>
        <end position="39"/>
    </location>
</feature>
<sequence>MELNGGFCSFRCHKVKLKDFYMRNVILSIMLSLLLLPGCGSMRNMSSEDRVGFGAQVGSFIGWLFGGLIGEAINDENDENGAEIGAFIGTAVGGVAGASIAASTEEETHIVRRSPKYTPSSHVLLPDLQIEDILLDEDSITYNQKIDAGETCRISFVIVNNSFQDALNVLPVVKLEEGENLELSEPVRIARVAHDTPITYEVTVHASPELQTGTVVFSVRLKEGRGNGTEAETFTVETLGKE</sequence>
<organism evidence="2 3">
    <name type="scientific">Parabacteroides goldsteinii dnLKV18</name>
    <dbReference type="NCBI Taxonomy" id="1235789"/>
    <lineage>
        <taxon>Bacteria</taxon>
        <taxon>Pseudomonadati</taxon>
        <taxon>Bacteroidota</taxon>
        <taxon>Bacteroidia</taxon>
        <taxon>Bacteroidales</taxon>
        <taxon>Tannerellaceae</taxon>
        <taxon>Parabacteroides</taxon>
    </lineage>
</organism>
<accession>S0GKB6</accession>
<dbReference type="AlphaFoldDB" id="S0GKB6"/>
<evidence type="ECO:0000256" key="1">
    <source>
        <dbReference type="SAM" id="Phobius"/>
    </source>
</evidence>
<evidence type="ECO:0000313" key="3">
    <source>
        <dbReference type="Proteomes" id="UP000014140"/>
    </source>
</evidence>
<proteinExistence type="predicted"/>
<protein>
    <recommendedName>
        <fullName evidence="4">Glycine zipper domain-containing protein</fullName>
    </recommendedName>
</protein>
<keyword evidence="1" id="KW-0472">Membrane</keyword>
<evidence type="ECO:0008006" key="4">
    <source>
        <dbReference type="Google" id="ProtNLM"/>
    </source>
</evidence>
<dbReference type="PATRIC" id="fig|1235789.3.peg.1093"/>
<keyword evidence="3" id="KW-1185">Reference proteome</keyword>
<dbReference type="EMBL" id="ASSQ01000005">
    <property type="protein sequence ID" value="EOS18926.1"/>
    <property type="molecule type" value="Genomic_DNA"/>
</dbReference>
<dbReference type="HOGENOM" id="CLU_1293295_0_0_10"/>
<evidence type="ECO:0000313" key="2">
    <source>
        <dbReference type="EMBL" id="EOS18926.1"/>
    </source>
</evidence>
<gene>
    <name evidence="2" type="ORF">C803_01089</name>
</gene>